<dbReference type="Pfam" id="PF01553">
    <property type="entry name" value="Acyltransferase"/>
    <property type="match status" value="1"/>
</dbReference>
<dbReference type="PROSITE" id="PS00018">
    <property type="entry name" value="EF_HAND_1"/>
    <property type="match status" value="1"/>
</dbReference>
<keyword evidence="15" id="KW-0012">Acyltransferase</keyword>
<dbReference type="SUPFAM" id="SSF69593">
    <property type="entry name" value="Glycerol-3-phosphate (1)-acyltransferase"/>
    <property type="match status" value="2"/>
</dbReference>
<feature type="region of interest" description="Disordered" evidence="16">
    <location>
        <begin position="118"/>
        <end position="165"/>
    </location>
</feature>
<feature type="domain" description="EF-hand" evidence="18">
    <location>
        <begin position="562"/>
        <end position="597"/>
    </location>
</feature>
<keyword evidence="6 17" id="KW-0812">Transmembrane</keyword>
<dbReference type="UniPathway" id="UPA00085"/>
<comment type="subcellular location">
    <subcellularLocation>
        <location evidence="1">Membrane</location>
    </subcellularLocation>
</comment>
<dbReference type="GO" id="GO:0016459">
    <property type="term" value="C:myosin complex"/>
    <property type="evidence" value="ECO:0007669"/>
    <property type="project" value="UniProtKB-KW"/>
</dbReference>
<organism evidence="19 20">
    <name type="scientific">Acanthamoeba castellanii (strain ATCC 30010 / Neff)</name>
    <dbReference type="NCBI Taxonomy" id="1257118"/>
    <lineage>
        <taxon>Eukaryota</taxon>
        <taxon>Amoebozoa</taxon>
        <taxon>Discosea</taxon>
        <taxon>Longamoebia</taxon>
        <taxon>Centramoebida</taxon>
        <taxon>Acanthamoebidae</taxon>
        <taxon>Acanthamoeba</taxon>
    </lineage>
</organism>
<dbReference type="EMBL" id="KB008034">
    <property type="protein sequence ID" value="ELR15348.1"/>
    <property type="molecule type" value="Genomic_DNA"/>
</dbReference>
<evidence type="ECO:0000259" key="18">
    <source>
        <dbReference type="PROSITE" id="PS50222"/>
    </source>
</evidence>
<evidence type="ECO:0000256" key="4">
    <source>
        <dbReference type="ARBA" id="ARBA00022516"/>
    </source>
</evidence>
<keyword evidence="7" id="KW-0106">Calcium</keyword>
<feature type="domain" description="EF-hand" evidence="18">
    <location>
        <begin position="668"/>
        <end position="703"/>
    </location>
</feature>
<comment type="pathway">
    <text evidence="2">Lipid metabolism; phospholipid metabolism.</text>
</comment>
<keyword evidence="9" id="KW-0443">Lipid metabolism</keyword>
<feature type="domain" description="EF-hand" evidence="18">
    <location>
        <begin position="601"/>
        <end position="630"/>
    </location>
</feature>
<dbReference type="InterPro" id="IPR002048">
    <property type="entry name" value="EF_hand_dom"/>
</dbReference>
<evidence type="ECO:0000256" key="11">
    <source>
        <dbReference type="ARBA" id="ARBA00023136"/>
    </source>
</evidence>
<evidence type="ECO:0000256" key="6">
    <source>
        <dbReference type="ARBA" id="ARBA00022692"/>
    </source>
</evidence>
<keyword evidence="14" id="KW-1208">Phospholipid metabolism</keyword>
<evidence type="ECO:0000256" key="7">
    <source>
        <dbReference type="ARBA" id="ARBA00022837"/>
    </source>
</evidence>
<feature type="transmembrane region" description="Helical" evidence="17">
    <location>
        <begin position="82"/>
        <end position="100"/>
    </location>
</feature>
<dbReference type="Gene3D" id="1.10.238.10">
    <property type="entry name" value="EF-hand"/>
    <property type="match status" value="1"/>
</dbReference>
<protein>
    <submittedName>
        <fullName evidence="19">EF hand domain containing protein</fullName>
    </submittedName>
</protein>
<evidence type="ECO:0000256" key="16">
    <source>
        <dbReference type="SAM" id="MobiDB-lite"/>
    </source>
</evidence>
<evidence type="ECO:0000256" key="1">
    <source>
        <dbReference type="ARBA" id="ARBA00004370"/>
    </source>
</evidence>
<dbReference type="VEuPathDB" id="AmoebaDB:ACA1_328630"/>
<dbReference type="Pfam" id="PF13499">
    <property type="entry name" value="EF-hand_7"/>
    <property type="match status" value="2"/>
</dbReference>
<evidence type="ECO:0000256" key="14">
    <source>
        <dbReference type="ARBA" id="ARBA00023264"/>
    </source>
</evidence>
<evidence type="ECO:0000313" key="19">
    <source>
        <dbReference type="EMBL" id="ELR15348.1"/>
    </source>
</evidence>
<evidence type="ECO:0000256" key="2">
    <source>
        <dbReference type="ARBA" id="ARBA00005074"/>
    </source>
</evidence>
<evidence type="ECO:0000256" key="3">
    <source>
        <dbReference type="ARBA" id="ARBA00008655"/>
    </source>
</evidence>
<dbReference type="PROSITE" id="PS50222">
    <property type="entry name" value="EF_HAND_2"/>
    <property type="match status" value="4"/>
</dbReference>
<dbReference type="InterPro" id="IPR045252">
    <property type="entry name" value="LPCAT1-like"/>
</dbReference>
<keyword evidence="4" id="KW-0444">Lipid biosynthesis</keyword>
<evidence type="ECO:0000256" key="9">
    <source>
        <dbReference type="ARBA" id="ARBA00023098"/>
    </source>
</evidence>
<dbReference type="GO" id="GO:0005509">
    <property type="term" value="F:calcium ion binding"/>
    <property type="evidence" value="ECO:0007669"/>
    <property type="project" value="InterPro"/>
</dbReference>
<dbReference type="KEGG" id="acan:ACA1_328630"/>
<gene>
    <name evidence="19" type="ORF">ACA1_328630</name>
</gene>
<dbReference type="CDD" id="cd07991">
    <property type="entry name" value="LPLAT_LPCAT1-like"/>
    <property type="match status" value="1"/>
</dbReference>
<evidence type="ECO:0000256" key="10">
    <source>
        <dbReference type="ARBA" id="ARBA00023123"/>
    </source>
</evidence>
<accession>L8GRT5</accession>
<proteinExistence type="inferred from homology"/>
<dbReference type="OrthoDB" id="272512at2759"/>
<keyword evidence="12" id="KW-0505">Motor protein</keyword>
<reference evidence="19 20" key="1">
    <citation type="journal article" date="2013" name="Genome Biol.">
        <title>Genome of Acanthamoeba castellanii highlights extensive lateral gene transfer and early evolution of tyrosine kinase signaling.</title>
        <authorList>
            <person name="Clarke M."/>
            <person name="Lohan A.J."/>
            <person name="Liu B."/>
            <person name="Lagkouvardos I."/>
            <person name="Roy S."/>
            <person name="Zafar N."/>
            <person name="Bertelli C."/>
            <person name="Schilde C."/>
            <person name="Kianianmomeni A."/>
            <person name="Burglin T.R."/>
            <person name="Frech C."/>
            <person name="Turcotte B."/>
            <person name="Kopec K.O."/>
            <person name="Synnott J.M."/>
            <person name="Choo C."/>
            <person name="Paponov I."/>
            <person name="Finkler A."/>
            <person name="Soon Heng Tan C."/>
            <person name="Hutchins A.P."/>
            <person name="Weinmeier T."/>
            <person name="Rattei T."/>
            <person name="Chu J.S."/>
            <person name="Gimenez G."/>
            <person name="Irimia M."/>
            <person name="Rigden D.J."/>
            <person name="Fitzpatrick D.A."/>
            <person name="Lorenzo-Morales J."/>
            <person name="Bateman A."/>
            <person name="Chiu C.H."/>
            <person name="Tang P."/>
            <person name="Hegemann P."/>
            <person name="Fromm H."/>
            <person name="Raoult D."/>
            <person name="Greub G."/>
            <person name="Miranda-Saavedra D."/>
            <person name="Chen N."/>
            <person name="Nash P."/>
            <person name="Ginger M.L."/>
            <person name="Horn M."/>
            <person name="Schaap P."/>
            <person name="Caler L."/>
            <person name="Loftus B."/>
        </authorList>
    </citation>
    <scope>NUCLEOTIDE SEQUENCE [LARGE SCALE GENOMIC DNA]</scope>
    <source>
        <strain evidence="19 20">Neff</strain>
    </source>
</reference>
<dbReference type="GeneID" id="14915987"/>
<sequence>MRGLAKGLRHAASAPFTRLAPTGFTASGRSAKVLEEPCSAGLFLPQLTWKCHQERSDSHSAAANTPPPPPPGKEGPSFGERLVYIAAVASFFVVPAVVWYRHGDEIRAQLSSHKNAPAASSSAAGFDAASDQQDQHQQAQEQGLVSAADPSPAAVDGQQQQPEATSTVNPFIYDSPLTLYEKVKLTFGALVLLPIRVTLLVPALFLTYLLAKLSVVGLPRPVDGRTEVVVDNNAAGPIPAWRRVVFLNPCRLLVRYIMFLMGFHSISIKGTPASKREAPIVVANHVSFVDPFYLFIAYLPAFVAKKDVENLPVVGTVALALQCLLVDRRSTTSRKDTLDLICRRAGAVGHGSAAVEQKEQDGPATQPPEDEQHHHHHYWQQLLAHNSVALGFSRFLTYLSALPKVAYQRQFGEDDYAQVVIFPEGTTTNGKALITFHQGAFVPGVPLQPVLIKYPHRHFDPSFPVGISLARLMLSLLCQITNHLEIEFLDVYRPSDQEQKDPALYAHNVRNLMAEKLGVEVTEYTYEDALLMVEALALNMKPDRVNIPVQRVKKLYQEMTLKDLKQLLWRFRHIDRDGDGLISYAEFAHSLRLPEDSAYTRDLFSLLDTDETGAIDFRKFVVGMSSLNRKVNKQQIIELAFTAFDKEGRGFIEREQLRGLLHEVFPTIGEDQLDALFNAADADKDGLISREEQPGYVGIMENATRNHHRIARDATASAIQ</sequence>
<evidence type="ECO:0000256" key="15">
    <source>
        <dbReference type="ARBA" id="ARBA00023315"/>
    </source>
</evidence>
<dbReference type="AlphaFoldDB" id="L8GRT5"/>
<evidence type="ECO:0000256" key="17">
    <source>
        <dbReference type="SAM" id="Phobius"/>
    </source>
</evidence>
<comment type="similarity">
    <text evidence="3">Belongs to the 1-acyl-sn-glycerol-3-phosphate acyltransferase family.</text>
</comment>
<dbReference type="GO" id="GO:0008654">
    <property type="term" value="P:phospholipid biosynthetic process"/>
    <property type="evidence" value="ECO:0007669"/>
    <property type="project" value="UniProtKB-KW"/>
</dbReference>
<feature type="compositionally biased region" description="Low complexity" evidence="16">
    <location>
        <begin position="118"/>
        <end position="142"/>
    </location>
</feature>
<feature type="transmembrane region" description="Helical" evidence="17">
    <location>
        <begin position="185"/>
        <end position="211"/>
    </location>
</feature>
<dbReference type="PANTHER" id="PTHR23063">
    <property type="entry name" value="PHOSPHOLIPID ACYLTRANSFERASE"/>
    <property type="match status" value="1"/>
</dbReference>
<keyword evidence="11 17" id="KW-0472">Membrane</keyword>
<feature type="region of interest" description="Disordered" evidence="16">
    <location>
        <begin position="54"/>
        <end position="76"/>
    </location>
</feature>
<evidence type="ECO:0000256" key="12">
    <source>
        <dbReference type="ARBA" id="ARBA00023175"/>
    </source>
</evidence>
<dbReference type="STRING" id="1257118.L8GRT5"/>
<dbReference type="SMART" id="SM00054">
    <property type="entry name" value="EFh"/>
    <property type="match status" value="4"/>
</dbReference>
<feature type="region of interest" description="Disordered" evidence="16">
    <location>
        <begin position="351"/>
        <end position="376"/>
    </location>
</feature>
<dbReference type="InterPro" id="IPR018247">
    <property type="entry name" value="EF_Hand_1_Ca_BS"/>
</dbReference>
<keyword evidence="20" id="KW-1185">Reference proteome</keyword>
<dbReference type="GO" id="GO:0016020">
    <property type="term" value="C:membrane"/>
    <property type="evidence" value="ECO:0007669"/>
    <property type="project" value="UniProtKB-SubCell"/>
</dbReference>
<evidence type="ECO:0000313" key="20">
    <source>
        <dbReference type="Proteomes" id="UP000011083"/>
    </source>
</evidence>
<dbReference type="SMART" id="SM00563">
    <property type="entry name" value="PlsC"/>
    <property type="match status" value="1"/>
</dbReference>
<keyword evidence="13" id="KW-0594">Phospholipid biosynthesis</keyword>
<keyword evidence="10" id="KW-0518">Myosin</keyword>
<dbReference type="SUPFAM" id="SSF47473">
    <property type="entry name" value="EF-hand"/>
    <property type="match status" value="1"/>
</dbReference>
<keyword evidence="8 17" id="KW-1133">Transmembrane helix</keyword>
<dbReference type="InterPro" id="IPR011992">
    <property type="entry name" value="EF-hand-dom_pair"/>
</dbReference>
<evidence type="ECO:0000256" key="13">
    <source>
        <dbReference type="ARBA" id="ARBA00023209"/>
    </source>
</evidence>
<feature type="domain" description="EF-hand" evidence="18">
    <location>
        <begin position="632"/>
        <end position="667"/>
    </location>
</feature>
<dbReference type="FunFam" id="1.10.238.10:FF:000001">
    <property type="entry name" value="Calmodulin 1"/>
    <property type="match status" value="1"/>
</dbReference>
<dbReference type="RefSeq" id="XP_004337361.1">
    <property type="nucleotide sequence ID" value="XM_004337313.1"/>
</dbReference>
<name>L8GRT5_ACACF</name>
<dbReference type="PANTHER" id="PTHR23063:SF52">
    <property type="entry name" value="LYSOPHOSPHATIDYLCHOLINE ACYLTRANSFERASE"/>
    <property type="match status" value="1"/>
</dbReference>
<dbReference type="Proteomes" id="UP000011083">
    <property type="component" value="Unassembled WGS sequence"/>
</dbReference>
<evidence type="ECO:0000256" key="8">
    <source>
        <dbReference type="ARBA" id="ARBA00022989"/>
    </source>
</evidence>
<dbReference type="GO" id="GO:0008374">
    <property type="term" value="F:O-acyltransferase activity"/>
    <property type="evidence" value="ECO:0007669"/>
    <property type="project" value="InterPro"/>
</dbReference>
<keyword evidence="5" id="KW-0808">Transferase</keyword>
<evidence type="ECO:0000256" key="5">
    <source>
        <dbReference type="ARBA" id="ARBA00022679"/>
    </source>
</evidence>
<dbReference type="InterPro" id="IPR002123">
    <property type="entry name" value="Plipid/glycerol_acylTrfase"/>
</dbReference>